<dbReference type="OrthoDB" id="9799384at2"/>
<comment type="caution">
    <text evidence="3">The sequence shown here is derived from an EMBL/GenBank/DDBJ whole genome shotgun (WGS) entry which is preliminary data.</text>
</comment>
<evidence type="ECO:0000313" key="3">
    <source>
        <dbReference type="EMBL" id="PUX16963.1"/>
    </source>
</evidence>
<dbReference type="EMBL" id="WAGD01000011">
    <property type="protein sequence ID" value="KAB0884603.1"/>
    <property type="molecule type" value="Genomic_DNA"/>
</dbReference>
<evidence type="ECO:0000313" key="4">
    <source>
        <dbReference type="Proteomes" id="UP000244378"/>
    </source>
</evidence>
<dbReference type="InterPro" id="IPR001387">
    <property type="entry name" value="Cro/C1-type_HTH"/>
</dbReference>
<dbReference type="Proteomes" id="UP000469927">
    <property type="component" value="Unassembled WGS sequence"/>
</dbReference>
<dbReference type="EMBL" id="MSAE01000005">
    <property type="protein sequence ID" value="PUX16963.1"/>
    <property type="molecule type" value="Genomic_DNA"/>
</dbReference>
<dbReference type="InterPro" id="IPR010982">
    <property type="entry name" value="Lambda_DNA-bd_dom_sf"/>
</dbReference>
<accession>A0A2T7AXA3</accession>
<organism evidence="3 4">
    <name type="scientific">Cronobacter muytjensii</name>
    <dbReference type="NCBI Taxonomy" id="413501"/>
    <lineage>
        <taxon>Bacteria</taxon>
        <taxon>Pseudomonadati</taxon>
        <taxon>Pseudomonadota</taxon>
        <taxon>Gammaproteobacteria</taxon>
        <taxon>Enterobacterales</taxon>
        <taxon>Enterobacteriaceae</taxon>
        <taxon>Cronobacter</taxon>
    </lineage>
</organism>
<evidence type="ECO:0000313" key="2">
    <source>
        <dbReference type="EMBL" id="KAB0884603.1"/>
    </source>
</evidence>
<dbReference type="PROSITE" id="PS50943">
    <property type="entry name" value="HTH_CROC1"/>
    <property type="match status" value="1"/>
</dbReference>
<evidence type="ECO:0000313" key="5">
    <source>
        <dbReference type="Proteomes" id="UP000469927"/>
    </source>
</evidence>
<dbReference type="CDD" id="cd00093">
    <property type="entry name" value="HTH_XRE"/>
    <property type="match status" value="1"/>
</dbReference>
<evidence type="ECO:0000259" key="1">
    <source>
        <dbReference type="PROSITE" id="PS50943"/>
    </source>
</evidence>
<feature type="domain" description="HTH cro/C1-type" evidence="1">
    <location>
        <begin position="21"/>
        <end position="56"/>
    </location>
</feature>
<dbReference type="AlphaFoldDB" id="A0A2T7AXA3"/>
<dbReference type="SUPFAM" id="SSF47413">
    <property type="entry name" value="lambda repressor-like DNA-binding domains"/>
    <property type="match status" value="1"/>
</dbReference>
<reference evidence="3 4" key="1">
    <citation type="submission" date="2016-12" db="EMBL/GenBank/DDBJ databases">
        <title>Analysis of the Molecular Diversity Among Cronobacter Species Isolated from Filth Flies Using a Pan Genomic DNA Microarray.</title>
        <authorList>
            <person name="Pava-Ripoll M."/>
            <person name="Tall B."/>
            <person name="Farber J."/>
            <person name="Fanning S."/>
            <person name="Lehner A."/>
            <person name="Stephan R."/>
            <person name="Pagotto F."/>
            <person name="Iverson C."/>
            <person name="Ziobro G."/>
            <person name="Miller A."/>
            <person name="Pearson R."/>
            <person name="Yan Q."/>
            <person name="Kim M."/>
            <person name="Jeong S."/>
            <person name="Park J."/>
            <person name="Jun S."/>
            <person name="Choi H."/>
            <person name="Chung T."/>
            <person name="Yoo Y."/>
            <person name="Park E."/>
            <person name="Hwang S."/>
            <person name="Lee B."/>
            <person name="Sathyamoorthy V."/>
            <person name="Carter L."/>
            <person name="Mammel M."/>
            <person name="Jackson S."/>
            <person name="Kothary M."/>
            <person name="Patel I."/>
            <person name="Grim C."/>
            <person name="Gopinath G."/>
            <person name="Gangiredla J."/>
            <person name="Chase H."/>
        </authorList>
    </citation>
    <scope>NUCLEOTIDE SEQUENCE [LARGE SCALE GENOMIC DNA]</scope>
    <source>
        <strain evidence="3 4">MOD1-Md1s</strain>
    </source>
</reference>
<keyword evidence="5" id="KW-1185">Reference proteome</keyword>
<gene>
    <name evidence="3" type="ORF">AUN14_04910</name>
    <name evidence="2" type="ORF">FZI19_04870</name>
</gene>
<dbReference type="GO" id="GO:0003677">
    <property type="term" value="F:DNA binding"/>
    <property type="evidence" value="ECO:0007669"/>
    <property type="project" value="InterPro"/>
</dbReference>
<sequence>MKSDLKSSPAMNELLRELHHLIEAGERQRISQAMMAERLGISTRTYLEYLRGKNSPVGMRVVLELLCMLEDHAIIQVVQHWREAKQINKPTASEAKI</sequence>
<protein>
    <submittedName>
        <fullName evidence="2">Helix-turn-helix transcriptional regulator</fullName>
    </submittedName>
    <submittedName>
        <fullName evidence="3">XRE family transcriptional regulator</fullName>
    </submittedName>
</protein>
<name>A0A2T7AXA3_9ENTR</name>
<dbReference type="Proteomes" id="UP000244378">
    <property type="component" value="Unassembled WGS sequence"/>
</dbReference>
<proteinExistence type="predicted"/>
<reference evidence="2 5" key="2">
    <citation type="submission" date="2019-08" db="EMBL/GenBank/DDBJ databases">
        <title>Prevalence, distribution, and phylogeny of type two toxin-antitoxin genes possessed by Cronobacter species where C. sakazakii homologs follow sequence type lineages.</title>
        <authorList>
            <person name="Finkelstein S."/>
            <person name="Negrete F."/>
            <person name="Jang H."/>
            <person name="Gopinath G.R."/>
            <person name="Tall B.D."/>
        </authorList>
    </citation>
    <scope>NUCLEOTIDE SEQUENCE [LARGE SCALE GENOMIC DNA]</scope>
    <source>
        <strain evidence="2 5">MOD1_GK1257</strain>
    </source>
</reference>
<dbReference type="RefSeq" id="WP_083605371.1">
    <property type="nucleotide sequence ID" value="NZ_JADKNN010000018.1"/>
</dbReference>